<keyword evidence="1" id="KW-0732">Signal</keyword>
<dbReference type="GO" id="GO:0015159">
    <property type="term" value="F:polysaccharide transmembrane transporter activity"/>
    <property type="evidence" value="ECO:0007669"/>
    <property type="project" value="InterPro"/>
</dbReference>
<sequence>MRKFFLIAIFSILATSCITQREVRYFQPSESLQINEEGLIPYNYQPYRITKNDILNLHIVTTPKGDAAQFYSDLNTKTPTGTGNVSGESTNARQYYNGLKVDFNGDIHVFGIGYIKAEGRTLQEVSQEIQERVDENFLEGKSEVRLTTDGITYYILGDVETTGLTGAKKSYKNTLNLSEALATEGGLNRSVDRKNIVIHRKYPEGIKIVHLDLTREDAMNSPYYWLQNGDEIYLSTRGKNLNGFGATPMQTLTQGVSILTTLMSIYLILDRL</sequence>
<dbReference type="EMBL" id="FQYI01000003">
    <property type="protein sequence ID" value="SHI64661.1"/>
    <property type="molecule type" value="Genomic_DNA"/>
</dbReference>
<dbReference type="InterPro" id="IPR049712">
    <property type="entry name" value="Poly_export"/>
</dbReference>
<dbReference type="Gene3D" id="3.10.560.10">
    <property type="entry name" value="Outer membrane lipoprotein wza domain like"/>
    <property type="match status" value="1"/>
</dbReference>
<dbReference type="RefSeq" id="WP_073178673.1">
    <property type="nucleotide sequence ID" value="NZ_FQYI01000003.1"/>
</dbReference>
<gene>
    <name evidence="3" type="ORF">SAMN05443429_10310</name>
</gene>
<proteinExistence type="predicted"/>
<feature type="domain" description="Polysaccharide export protein N-terminal" evidence="2">
    <location>
        <begin position="44"/>
        <end position="138"/>
    </location>
</feature>
<evidence type="ECO:0000256" key="1">
    <source>
        <dbReference type="ARBA" id="ARBA00022729"/>
    </source>
</evidence>
<name>A0A1M6CUZ3_9FLAO</name>
<evidence type="ECO:0000313" key="3">
    <source>
        <dbReference type="EMBL" id="SHI64661.1"/>
    </source>
</evidence>
<keyword evidence="4" id="KW-1185">Reference proteome</keyword>
<reference evidence="3 4" key="1">
    <citation type="submission" date="2016-11" db="EMBL/GenBank/DDBJ databases">
        <authorList>
            <person name="Jaros S."/>
            <person name="Januszkiewicz K."/>
            <person name="Wedrychowicz H."/>
        </authorList>
    </citation>
    <scope>NUCLEOTIDE SEQUENCE [LARGE SCALE GENOMIC DNA]</scope>
    <source>
        <strain evidence="3 4">DSM 25479</strain>
    </source>
</reference>
<dbReference type="Proteomes" id="UP000184335">
    <property type="component" value="Unassembled WGS sequence"/>
</dbReference>
<evidence type="ECO:0000313" key="4">
    <source>
        <dbReference type="Proteomes" id="UP000184335"/>
    </source>
</evidence>
<dbReference type="PANTHER" id="PTHR33619">
    <property type="entry name" value="POLYSACCHARIDE EXPORT PROTEIN GFCE-RELATED"/>
    <property type="match status" value="1"/>
</dbReference>
<dbReference type="AlphaFoldDB" id="A0A1M6CUZ3"/>
<dbReference type="InterPro" id="IPR003715">
    <property type="entry name" value="Poly_export_N"/>
</dbReference>
<organism evidence="3 4">
    <name type="scientific">Cruoricaptor ignavus</name>
    <dbReference type="NCBI Taxonomy" id="1118202"/>
    <lineage>
        <taxon>Bacteria</taxon>
        <taxon>Pseudomonadati</taxon>
        <taxon>Bacteroidota</taxon>
        <taxon>Flavobacteriia</taxon>
        <taxon>Flavobacteriales</taxon>
        <taxon>Weeksellaceae</taxon>
        <taxon>Cruoricaptor</taxon>
    </lineage>
</organism>
<protein>
    <submittedName>
        <fullName evidence="3">Protein involved in gliding motility EpsA</fullName>
    </submittedName>
</protein>
<dbReference type="OrthoDB" id="1445882at2"/>
<evidence type="ECO:0000259" key="2">
    <source>
        <dbReference type="Pfam" id="PF02563"/>
    </source>
</evidence>
<dbReference type="Gene3D" id="3.30.1950.10">
    <property type="entry name" value="wza like domain"/>
    <property type="match status" value="1"/>
</dbReference>
<dbReference type="STRING" id="1118202.SAMN05443429_10310"/>
<dbReference type="PROSITE" id="PS51257">
    <property type="entry name" value="PROKAR_LIPOPROTEIN"/>
    <property type="match status" value="1"/>
</dbReference>
<accession>A0A1M6CUZ3</accession>
<dbReference type="PANTHER" id="PTHR33619:SF3">
    <property type="entry name" value="POLYSACCHARIDE EXPORT PROTEIN GFCE-RELATED"/>
    <property type="match status" value="1"/>
</dbReference>
<dbReference type="Pfam" id="PF02563">
    <property type="entry name" value="Poly_export"/>
    <property type="match status" value="1"/>
</dbReference>